<proteinExistence type="predicted"/>
<evidence type="ECO:0000313" key="1">
    <source>
        <dbReference type="Proteomes" id="UP000050795"/>
    </source>
</evidence>
<dbReference type="WBParaSite" id="TREG1_56700.1">
    <property type="protein sequence ID" value="TREG1_56700.1"/>
    <property type="gene ID" value="TREG1_56700"/>
</dbReference>
<organism evidence="1 2">
    <name type="scientific">Trichobilharzia regenti</name>
    <name type="common">Nasal bird schistosome</name>
    <dbReference type="NCBI Taxonomy" id="157069"/>
    <lineage>
        <taxon>Eukaryota</taxon>
        <taxon>Metazoa</taxon>
        <taxon>Spiralia</taxon>
        <taxon>Lophotrochozoa</taxon>
        <taxon>Platyhelminthes</taxon>
        <taxon>Trematoda</taxon>
        <taxon>Digenea</taxon>
        <taxon>Strigeidida</taxon>
        <taxon>Schistosomatoidea</taxon>
        <taxon>Schistosomatidae</taxon>
        <taxon>Trichobilharzia</taxon>
    </lineage>
</organism>
<evidence type="ECO:0000313" key="2">
    <source>
        <dbReference type="WBParaSite" id="TREG1_56700.1"/>
    </source>
</evidence>
<accession>A0AA85JTL1</accession>
<dbReference type="AlphaFoldDB" id="A0AA85JTL1"/>
<keyword evidence="1" id="KW-1185">Reference proteome</keyword>
<name>A0AA85JTL1_TRIRE</name>
<sequence length="109" mass="12355">MQSLLNTFRSCNLRMFGMRFASSKCKMMLQNWTTATPSLEIESEVIEHVDHFTYLKSTISPNGLITDEISEWTQKAVSHMSVYAVCGVDRISGYRPKADVLPISPLRPL</sequence>
<reference evidence="1" key="1">
    <citation type="submission" date="2022-06" db="EMBL/GenBank/DDBJ databases">
        <authorList>
            <person name="Berger JAMES D."/>
            <person name="Berger JAMES D."/>
        </authorList>
    </citation>
    <scope>NUCLEOTIDE SEQUENCE [LARGE SCALE GENOMIC DNA]</scope>
</reference>
<protein>
    <submittedName>
        <fullName evidence="2">Uncharacterized protein</fullName>
    </submittedName>
</protein>
<reference evidence="2" key="2">
    <citation type="submission" date="2023-11" db="UniProtKB">
        <authorList>
            <consortium name="WormBaseParasite"/>
        </authorList>
    </citation>
    <scope>IDENTIFICATION</scope>
</reference>
<dbReference type="Proteomes" id="UP000050795">
    <property type="component" value="Unassembled WGS sequence"/>
</dbReference>